<proteinExistence type="predicted"/>
<dbReference type="AlphaFoldDB" id="A0A0V1DTJ7"/>
<evidence type="ECO:0000313" key="2">
    <source>
        <dbReference type="Proteomes" id="UP000054632"/>
    </source>
</evidence>
<name>A0A0V1DTJ7_TRIPS</name>
<protein>
    <submittedName>
        <fullName evidence="1">Uncharacterized protein</fullName>
    </submittedName>
</protein>
<accession>A0A0V1DTJ7</accession>
<evidence type="ECO:0000313" key="1">
    <source>
        <dbReference type="EMBL" id="KRY64794.1"/>
    </source>
</evidence>
<sequence>MRCTVKRRTSVGQFYALSFFILHQQHFIGQLLSLLPFHPEYTWSTTIMLFHTIFNYRLVAFDIVMPVLHAYEFTDLYNHIEQYEAVGWQQLIEEDSHPHNNFDIFFCECNNWKD</sequence>
<gene>
    <name evidence="1" type="ORF">T4A_7163</name>
</gene>
<dbReference type="Proteomes" id="UP000054632">
    <property type="component" value="Unassembled WGS sequence"/>
</dbReference>
<dbReference type="EMBL" id="JYDR01000276">
    <property type="protein sequence ID" value="KRY64794.1"/>
    <property type="molecule type" value="Genomic_DNA"/>
</dbReference>
<organism evidence="1 2">
    <name type="scientific">Trichinella pseudospiralis</name>
    <name type="common">Parasitic roundworm</name>
    <dbReference type="NCBI Taxonomy" id="6337"/>
    <lineage>
        <taxon>Eukaryota</taxon>
        <taxon>Metazoa</taxon>
        <taxon>Ecdysozoa</taxon>
        <taxon>Nematoda</taxon>
        <taxon>Enoplea</taxon>
        <taxon>Dorylaimia</taxon>
        <taxon>Trichinellida</taxon>
        <taxon>Trichinellidae</taxon>
        <taxon>Trichinella</taxon>
    </lineage>
</organism>
<reference evidence="1 2" key="1">
    <citation type="submission" date="2015-01" db="EMBL/GenBank/DDBJ databases">
        <title>Evolution of Trichinella species and genotypes.</title>
        <authorList>
            <person name="Korhonen P.K."/>
            <person name="Edoardo P."/>
            <person name="Giuseppe L.R."/>
            <person name="Gasser R.B."/>
        </authorList>
    </citation>
    <scope>NUCLEOTIDE SEQUENCE [LARGE SCALE GENOMIC DNA]</scope>
    <source>
        <strain evidence="1">ISS13</strain>
    </source>
</reference>
<comment type="caution">
    <text evidence="1">The sequence shown here is derived from an EMBL/GenBank/DDBJ whole genome shotgun (WGS) entry which is preliminary data.</text>
</comment>